<dbReference type="Proteomes" id="UP000028760">
    <property type="component" value="Unassembled WGS sequence"/>
</dbReference>
<dbReference type="GO" id="GO:0005789">
    <property type="term" value="C:endoplasmic reticulum membrane"/>
    <property type="evidence" value="ECO:0007669"/>
    <property type="project" value="UniProtKB-SubCell"/>
</dbReference>
<dbReference type="KEGG" id="pfor:103147324"/>
<evidence type="ECO:0000256" key="1">
    <source>
        <dbReference type="ARBA" id="ARBA00004245"/>
    </source>
</evidence>
<keyword evidence="8" id="KW-0256">Endoplasmic reticulum</keyword>
<dbReference type="OMA" id="CNRNVNE"/>
<reference evidence="15" key="1">
    <citation type="submission" date="2013-10" db="EMBL/GenBank/DDBJ databases">
        <authorList>
            <person name="Schartl M."/>
            <person name="Warren W."/>
        </authorList>
    </citation>
    <scope>NUCLEOTIDE SEQUENCE [LARGE SCALE GENOMIC DNA]</scope>
    <source>
        <strain evidence="15">female</strain>
    </source>
</reference>
<evidence type="ECO:0000256" key="6">
    <source>
        <dbReference type="ARBA" id="ARBA00022490"/>
    </source>
</evidence>
<protein>
    <recommendedName>
        <fullName evidence="13">PRA1 family protein</fullName>
    </recommendedName>
</protein>
<dbReference type="Pfam" id="PF03208">
    <property type="entry name" value="PRA1"/>
    <property type="match status" value="1"/>
</dbReference>
<dbReference type="InterPro" id="IPR004895">
    <property type="entry name" value="Prenylated_rab_accept_PRA1"/>
</dbReference>
<evidence type="ECO:0000256" key="4">
    <source>
        <dbReference type="ARBA" id="ARBA00006483"/>
    </source>
</evidence>
<dbReference type="PANTHER" id="PTHR12859:SF2">
    <property type="entry name" value="PRA1 FAMILY PROTEIN 3"/>
    <property type="match status" value="1"/>
</dbReference>
<dbReference type="PANTHER" id="PTHR12859">
    <property type="entry name" value="PRA1 PROTEIN"/>
    <property type="match status" value="1"/>
</dbReference>
<evidence type="ECO:0000313" key="14">
    <source>
        <dbReference type="Ensembl" id="ENSPFOP00000006126.1"/>
    </source>
</evidence>
<evidence type="ECO:0000256" key="13">
    <source>
        <dbReference type="RuleBase" id="RU363107"/>
    </source>
</evidence>
<keyword evidence="10" id="KW-0007">Acetylation</keyword>
<dbReference type="GeneTree" id="ENSGT00390000008631"/>
<keyword evidence="15" id="KW-1185">Reference proteome</keyword>
<evidence type="ECO:0000256" key="10">
    <source>
        <dbReference type="ARBA" id="ARBA00022990"/>
    </source>
</evidence>
<evidence type="ECO:0000256" key="12">
    <source>
        <dbReference type="ARBA" id="ARBA00023212"/>
    </source>
</evidence>
<dbReference type="AlphaFoldDB" id="A0A087XK23"/>
<accession>A0A087XK23</accession>
<comment type="similarity">
    <text evidence="4 13">Belongs to the PRA1 family.</text>
</comment>
<evidence type="ECO:0000256" key="3">
    <source>
        <dbReference type="ARBA" id="ARBA00004651"/>
    </source>
</evidence>
<evidence type="ECO:0000256" key="5">
    <source>
        <dbReference type="ARBA" id="ARBA00022475"/>
    </source>
</evidence>
<evidence type="ECO:0000256" key="8">
    <source>
        <dbReference type="ARBA" id="ARBA00022824"/>
    </source>
</evidence>
<keyword evidence="11 13" id="KW-0472">Membrane</keyword>
<dbReference type="EMBL" id="AYCK01010928">
    <property type="status" value="NOT_ANNOTATED_CDS"/>
    <property type="molecule type" value="Genomic_DNA"/>
</dbReference>
<evidence type="ECO:0000256" key="9">
    <source>
        <dbReference type="ARBA" id="ARBA00022989"/>
    </source>
</evidence>
<keyword evidence="5" id="KW-1003">Cell membrane</keyword>
<evidence type="ECO:0000256" key="7">
    <source>
        <dbReference type="ARBA" id="ARBA00022692"/>
    </source>
</evidence>
<reference evidence="14" key="2">
    <citation type="submission" date="2025-08" db="UniProtKB">
        <authorList>
            <consortium name="Ensembl"/>
        </authorList>
    </citation>
    <scope>IDENTIFICATION</scope>
</reference>
<dbReference type="OrthoDB" id="8428572at2759"/>
<dbReference type="Ensembl" id="ENSPFOT00000006136.1">
    <property type="protein sequence ID" value="ENSPFOP00000006126.1"/>
    <property type="gene ID" value="ENSPFOG00000006251.1"/>
</dbReference>
<organism evidence="14 15">
    <name type="scientific">Poecilia formosa</name>
    <name type="common">Amazon molly</name>
    <name type="synonym">Limia formosa</name>
    <dbReference type="NCBI Taxonomy" id="48698"/>
    <lineage>
        <taxon>Eukaryota</taxon>
        <taxon>Metazoa</taxon>
        <taxon>Chordata</taxon>
        <taxon>Craniata</taxon>
        <taxon>Vertebrata</taxon>
        <taxon>Euteleostomi</taxon>
        <taxon>Actinopterygii</taxon>
        <taxon>Neopterygii</taxon>
        <taxon>Teleostei</taxon>
        <taxon>Neoteleostei</taxon>
        <taxon>Acanthomorphata</taxon>
        <taxon>Ovalentaria</taxon>
        <taxon>Atherinomorphae</taxon>
        <taxon>Cyprinodontiformes</taxon>
        <taxon>Poeciliidae</taxon>
        <taxon>Poeciliinae</taxon>
        <taxon>Poecilia</taxon>
    </lineage>
</organism>
<evidence type="ECO:0000313" key="15">
    <source>
        <dbReference type="Proteomes" id="UP000028760"/>
    </source>
</evidence>
<feature type="transmembrane region" description="Helical" evidence="13">
    <location>
        <begin position="31"/>
        <end position="49"/>
    </location>
</feature>
<comment type="subcellular location">
    <subcellularLocation>
        <location evidence="3">Cell membrane</location>
        <topology evidence="3">Multi-pass membrane protein</topology>
    </subcellularLocation>
    <subcellularLocation>
        <location evidence="1">Cytoplasm</location>
        <location evidence="1">Cytoskeleton</location>
    </subcellularLocation>
    <subcellularLocation>
        <location evidence="2">Endoplasmic reticulum membrane</location>
        <topology evidence="2">Multi-pass membrane protein</topology>
    </subcellularLocation>
    <subcellularLocation>
        <location evidence="13">Membrane</location>
        <topology evidence="13">Multi-pass membrane protein</topology>
    </subcellularLocation>
</comment>
<keyword evidence="7 13" id="KW-0812">Transmembrane</keyword>
<proteinExistence type="inferred from homology"/>
<dbReference type="RefSeq" id="XP_007565656.1">
    <property type="nucleotide sequence ID" value="XM_007565594.2"/>
</dbReference>
<feature type="transmembrane region" description="Helical" evidence="13">
    <location>
        <begin position="89"/>
        <end position="109"/>
    </location>
</feature>
<keyword evidence="12" id="KW-0206">Cytoskeleton</keyword>
<dbReference type="GeneID" id="103147324"/>
<sequence length="166" mass="18180">MPPFRQWGDFFPGWKTPANGTDFHDRLISNLLYYQTNYLVLSTAVYIIAGFKDPVGVGTGTAVMLAVFLLSACVGELPLIVGLKRRSPLTFLIIDIIAVHFVAKTFVGIRTFLSATAICLAVTVSHASLCNRNVNEVACIKEAQELKGSPMGFLIKARGKEKEMNN</sequence>
<keyword evidence="9 13" id="KW-1133">Transmembrane helix</keyword>
<dbReference type="GO" id="GO:0051051">
    <property type="term" value="P:negative regulation of transport"/>
    <property type="evidence" value="ECO:0007669"/>
    <property type="project" value="TreeGrafter"/>
</dbReference>
<dbReference type="GO" id="GO:0005856">
    <property type="term" value="C:cytoskeleton"/>
    <property type="evidence" value="ECO:0007669"/>
    <property type="project" value="UniProtKB-SubCell"/>
</dbReference>
<reference evidence="14" key="3">
    <citation type="submission" date="2025-09" db="UniProtKB">
        <authorList>
            <consortium name="Ensembl"/>
        </authorList>
    </citation>
    <scope>IDENTIFICATION</scope>
</reference>
<keyword evidence="6" id="KW-0963">Cytoplasm</keyword>
<dbReference type="GO" id="GO:0005886">
    <property type="term" value="C:plasma membrane"/>
    <property type="evidence" value="ECO:0007669"/>
    <property type="project" value="UniProtKB-SubCell"/>
</dbReference>
<evidence type="ECO:0000256" key="11">
    <source>
        <dbReference type="ARBA" id="ARBA00023136"/>
    </source>
</evidence>
<feature type="transmembrane region" description="Helical" evidence="13">
    <location>
        <begin position="55"/>
        <end position="77"/>
    </location>
</feature>
<evidence type="ECO:0000256" key="2">
    <source>
        <dbReference type="ARBA" id="ARBA00004477"/>
    </source>
</evidence>
<name>A0A087XK23_POEFO</name>
<dbReference type="eggNOG" id="KOG4050">
    <property type="taxonomic scope" value="Eukaryota"/>
</dbReference>